<evidence type="ECO:0000313" key="3">
    <source>
        <dbReference type="EMBL" id="KAL1593991.1"/>
    </source>
</evidence>
<comment type="caution">
    <text evidence="3">The sequence shown here is derived from an EMBL/GenBank/DDBJ whole genome shotgun (WGS) entry which is preliminary data.</text>
</comment>
<evidence type="ECO:0000256" key="2">
    <source>
        <dbReference type="SAM" id="Phobius"/>
    </source>
</evidence>
<dbReference type="PANTHER" id="PTHR11360">
    <property type="entry name" value="MONOCARBOXYLATE TRANSPORTER"/>
    <property type="match status" value="1"/>
</dbReference>
<organism evidence="3 4">
    <name type="scientific">Nothophoma quercina</name>
    <dbReference type="NCBI Taxonomy" id="749835"/>
    <lineage>
        <taxon>Eukaryota</taxon>
        <taxon>Fungi</taxon>
        <taxon>Dikarya</taxon>
        <taxon>Ascomycota</taxon>
        <taxon>Pezizomycotina</taxon>
        <taxon>Dothideomycetes</taxon>
        <taxon>Pleosporomycetidae</taxon>
        <taxon>Pleosporales</taxon>
        <taxon>Pleosporineae</taxon>
        <taxon>Didymellaceae</taxon>
        <taxon>Nothophoma</taxon>
    </lineage>
</organism>
<feature type="transmembrane region" description="Helical" evidence="2">
    <location>
        <begin position="32"/>
        <end position="57"/>
    </location>
</feature>
<dbReference type="PANTHER" id="PTHR11360:SF315">
    <property type="entry name" value="TRANSPORTER MCH2-RELATED"/>
    <property type="match status" value="1"/>
</dbReference>
<dbReference type="InterPro" id="IPR050327">
    <property type="entry name" value="Proton-linked_MCT"/>
</dbReference>
<reference evidence="3 4" key="1">
    <citation type="submission" date="2024-02" db="EMBL/GenBank/DDBJ databases">
        <title>De novo assembly and annotation of 12 fungi associated with fruit tree decline syndrome in Ontario, Canada.</title>
        <authorList>
            <person name="Sulman M."/>
            <person name="Ellouze W."/>
            <person name="Ilyukhin E."/>
        </authorList>
    </citation>
    <scope>NUCLEOTIDE SEQUENCE [LARGE SCALE GENOMIC DNA]</scope>
    <source>
        <strain evidence="3 4">M97-236</strain>
    </source>
</reference>
<gene>
    <name evidence="3" type="ORF">SLS59_009020</name>
</gene>
<keyword evidence="2" id="KW-1133">Transmembrane helix</keyword>
<keyword evidence="2" id="KW-0472">Membrane</keyword>
<feature type="transmembrane region" description="Helical" evidence="2">
    <location>
        <begin position="77"/>
        <end position="97"/>
    </location>
</feature>
<keyword evidence="2" id="KW-0812">Transmembrane</keyword>
<name>A0ABR3QPB2_9PLEO</name>
<protein>
    <submittedName>
        <fullName evidence="3">Uncharacterized protein</fullName>
    </submittedName>
</protein>
<sequence length="216" mass="23681">MASSSPEHPKPTTMETDDVADRDDASPPDGGYGWVCVGACFMVNCFTWGTVSAYGIYLSHYLADNNFPEASSWDFAFIGGFNFSIAMLVAPLVTVLVRRVGTHRIMLVGALLQCSGFVAASFASRIWQLHLSQGVLIGAGIGFLYIPSLPILSQWVGAFFEIYAQFALYLRDIGEFAAPKPKPMEVITRLMMISDNAKAVTEMERVLSTERYITIA</sequence>
<keyword evidence="4" id="KW-1185">Reference proteome</keyword>
<feature type="transmembrane region" description="Helical" evidence="2">
    <location>
        <begin position="104"/>
        <end position="123"/>
    </location>
</feature>
<dbReference type="Proteomes" id="UP001521222">
    <property type="component" value="Unassembled WGS sequence"/>
</dbReference>
<dbReference type="SUPFAM" id="SSF103473">
    <property type="entry name" value="MFS general substrate transporter"/>
    <property type="match status" value="1"/>
</dbReference>
<evidence type="ECO:0000256" key="1">
    <source>
        <dbReference type="SAM" id="MobiDB-lite"/>
    </source>
</evidence>
<proteinExistence type="predicted"/>
<dbReference type="InterPro" id="IPR036259">
    <property type="entry name" value="MFS_trans_sf"/>
</dbReference>
<evidence type="ECO:0000313" key="4">
    <source>
        <dbReference type="Proteomes" id="UP001521222"/>
    </source>
</evidence>
<dbReference type="EMBL" id="JAKIXB020000038">
    <property type="protein sequence ID" value="KAL1593991.1"/>
    <property type="molecule type" value="Genomic_DNA"/>
</dbReference>
<dbReference type="Gene3D" id="1.20.1250.20">
    <property type="entry name" value="MFS general substrate transporter like domains"/>
    <property type="match status" value="1"/>
</dbReference>
<accession>A0ABR3QPB2</accession>
<feature type="region of interest" description="Disordered" evidence="1">
    <location>
        <begin position="1"/>
        <end position="26"/>
    </location>
</feature>